<name>A0ABQ0KDG5_MYCNV</name>
<accession>A0ABQ0KDG5</accession>
<evidence type="ECO:0000313" key="3">
    <source>
        <dbReference type="Proteomes" id="UP000069773"/>
    </source>
</evidence>
<keyword evidence="3" id="KW-1185">Reference proteome</keyword>
<proteinExistence type="predicted"/>
<evidence type="ECO:0000259" key="1">
    <source>
        <dbReference type="Pfam" id="PF14216"/>
    </source>
</evidence>
<dbReference type="Proteomes" id="UP000069773">
    <property type="component" value="Unassembled WGS sequence"/>
</dbReference>
<dbReference type="Pfam" id="PF14216">
    <property type="entry name" value="DUF4326"/>
    <property type="match status" value="1"/>
</dbReference>
<gene>
    <name evidence="2" type="ORF">RMCN_0726</name>
</gene>
<feature type="domain" description="DUF4326" evidence="1">
    <location>
        <begin position="64"/>
        <end position="181"/>
    </location>
</feature>
<comment type="caution">
    <text evidence="2">The sequence shown here is derived from an EMBL/GenBank/DDBJ whole genome shotgun (WGS) entry which is preliminary data.</text>
</comment>
<protein>
    <submittedName>
        <fullName evidence="2">Gp57</fullName>
    </submittedName>
</protein>
<dbReference type="InterPro" id="IPR025475">
    <property type="entry name" value="DUF4326"/>
</dbReference>
<sequence>MEHTTITASPEHVLDVISAVVATPRIVDTPCRWCNCLGSRCDEYGPGRKCCPDCRHPKRIQRTRVKGSRLPMGAVSVARPSRYGNPFRVVGSSVVGMEWSDVVEWDCGIGAMPNADVLYVSAADRYEAVDCAVGLYRELLRVRQRDWRPARFEKWIRAARGYDVACYCPLDHACHGDALLETANATQMPDIHRRTDRHECDD</sequence>
<reference evidence="2 3" key="1">
    <citation type="journal article" date="2016" name="Genome Announc.">
        <title>Draft Genome Sequences of Five Rapidly Growing Mycobacterium Species, M. thermoresistibile, M. fortuitum subsp. acetamidolyticum, M. canariasense, M. brisbanense, and M. novocastrense.</title>
        <authorList>
            <person name="Katahira K."/>
            <person name="Ogura Y."/>
            <person name="Gotoh Y."/>
            <person name="Hayashi T."/>
        </authorList>
    </citation>
    <scope>NUCLEOTIDE SEQUENCE [LARGE SCALE GENOMIC DNA]</scope>
    <source>
        <strain evidence="2 3">JCM18114</strain>
    </source>
</reference>
<evidence type="ECO:0000313" key="2">
    <source>
        <dbReference type="EMBL" id="GAT07593.1"/>
    </source>
</evidence>
<organism evidence="2 3">
    <name type="scientific">Mycolicibacterium novocastrense</name>
    <name type="common">Mycobacterium novocastrense</name>
    <dbReference type="NCBI Taxonomy" id="59813"/>
    <lineage>
        <taxon>Bacteria</taxon>
        <taxon>Bacillati</taxon>
        <taxon>Actinomycetota</taxon>
        <taxon>Actinomycetes</taxon>
        <taxon>Mycobacteriales</taxon>
        <taxon>Mycobacteriaceae</taxon>
        <taxon>Mycolicibacterium</taxon>
    </lineage>
</organism>
<dbReference type="EMBL" id="BCTA01000012">
    <property type="protein sequence ID" value="GAT07593.1"/>
    <property type="molecule type" value="Genomic_DNA"/>
</dbReference>
<dbReference type="RefSeq" id="WP_084377110.1">
    <property type="nucleotide sequence ID" value="NZ_BCTA01000012.1"/>
</dbReference>